<reference evidence="3 4" key="1">
    <citation type="submission" date="2014-12" db="EMBL/GenBank/DDBJ databases">
        <title>Draft genome sequence of Cohnella kolymensis strain B-2846.</title>
        <authorList>
            <person name="Karlyshev A.V."/>
            <person name="Kudryashova E.B."/>
        </authorList>
    </citation>
    <scope>NUCLEOTIDE SEQUENCE [LARGE SCALE GENOMIC DNA]</scope>
    <source>
        <strain evidence="3 4">VKM B-2846</strain>
    </source>
</reference>
<feature type="signal peptide" evidence="2">
    <location>
        <begin position="1"/>
        <end position="20"/>
    </location>
</feature>
<sequence>MTKRFHVLLAVFVLITTVLAGCGGGNGNNSSPAASGSSTNTASVSPTPSASGEKAKLTIGSWRTEDREAYEKIIAAYNATNPNVEIVFNPSKNTEYNTILNTALQTGEGPDIIQLRPYAAGRQLADAGFLEPLDGQIKGLDTFSKDTLAAATGTDGKVYGVPTVYSSTQVFYNVKIFKENNIEVPKTWDDMIKAAETLKAKGITPFAFGSKEGWLLSLTHGALAPQFYGGSDFATKVLSGETNFQSEGYVSSLQMMKDLTPYFPENYEGLGMDDIRNLFVTEQAGMFVMGDWELAVMQKANPALELGVFPVPGKDGKATVTTWVDGSFAVNAKSKNKAEALKFVEFMTTKEFGTLVVNELKKPSTLQGVTATDPIVSQLSEYANTIATPYASVVYFNQGNPTTKSVLETNLQAMYLGSLTPKQVADEVQKSADTWLKK</sequence>
<organism evidence="3 4">
    <name type="scientific">Cohnella kolymensis</name>
    <dbReference type="NCBI Taxonomy" id="1590652"/>
    <lineage>
        <taxon>Bacteria</taxon>
        <taxon>Bacillati</taxon>
        <taxon>Bacillota</taxon>
        <taxon>Bacilli</taxon>
        <taxon>Bacillales</taxon>
        <taxon>Paenibacillaceae</taxon>
        <taxon>Cohnella</taxon>
    </lineage>
</organism>
<feature type="chain" id="PRO_5045320449" evidence="2">
    <location>
        <begin position="21"/>
        <end position="438"/>
    </location>
</feature>
<evidence type="ECO:0000313" key="3">
    <source>
        <dbReference type="EMBL" id="KIL36035.1"/>
    </source>
</evidence>
<dbReference type="EMBL" id="JXAL01000016">
    <property type="protein sequence ID" value="KIL36035.1"/>
    <property type="molecule type" value="Genomic_DNA"/>
</dbReference>
<dbReference type="Proteomes" id="UP000054526">
    <property type="component" value="Unassembled WGS sequence"/>
</dbReference>
<dbReference type="RefSeq" id="WP_041063066.1">
    <property type="nucleotide sequence ID" value="NZ_JXAL01000016.1"/>
</dbReference>
<feature type="region of interest" description="Disordered" evidence="1">
    <location>
        <begin position="30"/>
        <end position="56"/>
    </location>
</feature>
<dbReference type="InterPro" id="IPR006059">
    <property type="entry name" value="SBP"/>
</dbReference>
<proteinExistence type="predicted"/>
<dbReference type="Gene3D" id="3.40.190.10">
    <property type="entry name" value="Periplasmic binding protein-like II"/>
    <property type="match status" value="2"/>
</dbReference>
<name>A0ABR5A4V3_9BACL</name>
<dbReference type="PANTHER" id="PTHR43649">
    <property type="entry name" value="ARABINOSE-BINDING PROTEIN-RELATED"/>
    <property type="match status" value="1"/>
</dbReference>
<dbReference type="SUPFAM" id="SSF53850">
    <property type="entry name" value="Periplasmic binding protein-like II"/>
    <property type="match status" value="1"/>
</dbReference>
<evidence type="ECO:0000256" key="2">
    <source>
        <dbReference type="SAM" id="SignalP"/>
    </source>
</evidence>
<evidence type="ECO:0000313" key="4">
    <source>
        <dbReference type="Proteomes" id="UP000054526"/>
    </source>
</evidence>
<dbReference type="PROSITE" id="PS51257">
    <property type="entry name" value="PROKAR_LIPOPROTEIN"/>
    <property type="match status" value="1"/>
</dbReference>
<keyword evidence="4" id="KW-1185">Reference proteome</keyword>
<keyword evidence="2" id="KW-0732">Signal</keyword>
<gene>
    <name evidence="3" type="ORF">SD71_12020</name>
</gene>
<dbReference type="PANTHER" id="PTHR43649:SF12">
    <property type="entry name" value="DIACETYLCHITOBIOSE BINDING PROTEIN DASA"/>
    <property type="match status" value="1"/>
</dbReference>
<dbReference type="InterPro" id="IPR050490">
    <property type="entry name" value="Bact_solute-bd_prot1"/>
</dbReference>
<protein>
    <submittedName>
        <fullName evidence="3">Sugar ABC transporter substrate-binding protein</fullName>
    </submittedName>
</protein>
<feature type="compositionally biased region" description="Low complexity" evidence="1">
    <location>
        <begin position="30"/>
        <end position="43"/>
    </location>
</feature>
<dbReference type="Pfam" id="PF01547">
    <property type="entry name" value="SBP_bac_1"/>
    <property type="match status" value="1"/>
</dbReference>
<comment type="caution">
    <text evidence="3">The sequence shown here is derived from an EMBL/GenBank/DDBJ whole genome shotgun (WGS) entry which is preliminary data.</text>
</comment>
<evidence type="ECO:0000256" key="1">
    <source>
        <dbReference type="SAM" id="MobiDB-lite"/>
    </source>
</evidence>
<accession>A0ABR5A4V3</accession>